<dbReference type="InterPro" id="IPR014001">
    <property type="entry name" value="Helicase_ATP-bd"/>
</dbReference>
<dbReference type="Pfam" id="PF00271">
    <property type="entry name" value="Helicase_C"/>
    <property type="match status" value="1"/>
</dbReference>
<organism evidence="11 12">
    <name type="scientific">Durusdinium trenchii</name>
    <dbReference type="NCBI Taxonomy" id="1381693"/>
    <lineage>
        <taxon>Eukaryota</taxon>
        <taxon>Sar</taxon>
        <taxon>Alveolata</taxon>
        <taxon>Dinophyceae</taxon>
        <taxon>Suessiales</taxon>
        <taxon>Symbiodiniaceae</taxon>
        <taxon>Durusdinium</taxon>
    </lineage>
</organism>
<dbReference type="PROSITE" id="PS51195">
    <property type="entry name" value="Q_MOTIF"/>
    <property type="match status" value="1"/>
</dbReference>
<name>A0ABP0I3A8_9DINO</name>
<dbReference type="InterPro" id="IPR011545">
    <property type="entry name" value="DEAD/DEAH_box_helicase_dom"/>
</dbReference>
<dbReference type="SMART" id="SM00490">
    <property type="entry name" value="HELICc"/>
    <property type="match status" value="1"/>
</dbReference>
<dbReference type="PANTHER" id="PTHR47958">
    <property type="entry name" value="ATP-DEPENDENT RNA HELICASE DBP3"/>
    <property type="match status" value="1"/>
</dbReference>
<dbReference type="SMART" id="SM00698">
    <property type="entry name" value="MORN"/>
    <property type="match status" value="9"/>
</dbReference>
<feature type="domain" description="Helicase C-terminal" evidence="9">
    <location>
        <begin position="531"/>
        <end position="686"/>
    </location>
</feature>
<dbReference type="SUPFAM" id="SSF52540">
    <property type="entry name" value="P-loop containing nucleoside triphosphate hydrolases"/>
    <property type="match status" value="1"/>
</dbReference>
<reference evidence="11 12" key="1">
    <citation type="submission" date="2024-02" db="EMBL/GenBank/DDBJ databases">
        <authorList>
            <person name="Chen Y."/>
            <person name="Shah S."/>
            <person name="Dougan E. K."/>
            <person name="Thang M."/>
            <person name="Chan C."/>
        </authorList>
    </citation>
    <scope>NUCLEOTIDE SEQUENCE [LARGE SCALE GENOMIC DNA]</scope>
</reference>
<dbReference type="InterPro" id="IPR003409">
    <property type="entry name" value="MORN"/>
</dbReference>
<evidence type="ECO:0000313" key="12">
    <source>
        <dbReference type="Proteomes" id="UP001642464"/>
    </source>
</evidence>
<gene>
    <name evidence="11" type="ORF">SCF082_LOCUS4624</name>
</gene>
<feature type="short sequence motif" description="Q motif" evidence="7">
    <location>
        <begin position="315"/>
        <end position="343"/>
    </location>
</feature>
<dbReference type="InterPro" id="IPR027417">
    <property type="entry name" value="P-loop_NTPase"/>
</dbReference>
<dbReference type="Pfam" id="PF02493">
    <property type="entry name" value="MORN"/>
    <property type="match status" value="9"/>
</dbReference>
<keyword evidence="5 11" id="KW-0347">Helicase</keyword>
<evidence type="ECO:0000256" key="1">
    <source>
        <dbReference type="ARBA" id="ARBA00012552"/>
    </source>
</evidence>
<dbReference type="SUPFAM" id="SSF82185">
    <property type="entry name" value="Histone H3 K4-specific methyltransferase SET7/9 N-terminal domain"/>
    <property type="match status" value="3"/>
</dbReference>
<dbReference type="Pfam" id="PF00270">
    <property type="entry name" value="DEAD"/>
    <property type="match status" value="1"/>
</dbReference>
<evidence type="ECO:0000259" key="8">
    <source>
        <dbReference type="PROSITE" id="PS51192"/>
    </source>
</evidence>
<comment type="caution">
    <text evidence="11">The sequence shown here is derived from an EMBL/GenBank/DDBJ whole genome shotgun (WGS) entry which is preliminary data.</text>
</comment>
<dbReference type="PROSITE" id="PS51192">
    <property type="entry name" value="HELICASE_ATP_BIND_1"/>
    <property type="match status" value="1"/>
</dbReference>
<evidence type="ECO:0000256" key="5">
    <source>
        <dbReference type="ARBA" id="ARBA00022806"/>
    </source>
</evidence>
<evidence type="ECO:0000256" key="7">
    <source>
        <dbReference type="PROSITE-ProRule" id="PRU00552"/>
    </source>
</evidence>
<dbReference type="InterPro" id="IPR014014">
    <property type="entry name" value="RNA_helicase_DEAD_Q_motif"/>
</dbReference>
<dbReference type="Proteomes" id="UP001642464">
    <property type="component" value="Unassembled WGS sequence"/>
</dbReference>
<keyword evidence="12" id="KW-1185">Reference proteome</keyword>
<evidence type="ECO:0000259" key="9">
    <source>
        <dbReference type="PROSITE" id="PS51194"/>
    </source>
</evidence>
<dbReference type="GO" id="GO:0004386">
    <property type="term" value="F:helicase activity"/>
    <property type="evidence" value="ECO:0007669"/>
    <property type="project" value="UniProtKB-KW"/>
</dbReference>
<evidence type="ECO:0000256" key="6">
    <source>
        <dbReference type="ARBA" id="ARBA00022840"/>
    </source>
</evidence>
<evidence type="ECO:0000313" key="11">
    <source>
        <dbReference type="EMBL" id="CAK8996052.1"/>
    </source>
</evidence>
<evidence type="ECO:0000259" key="10">
    <source>
        <dbReference type="PROSITE" id="PS51195"/>
    </source>
</evidence>
<dbReference type="Gene3D" id="3.40.50.300">
    <property type="entry name" value="P-loop containing nucleotide triphosphate hydrolases"/>
    <property type="match status" value="2"/>
</dbReference>
<dbReference type="SMART" id="SM00487">
    <property type="entry name" value="DEXDc"/>
    <property type="match status" value="1"/>
</dbReference>
<protein>
    <recommendedName>
        <fullName evidence="1">RNA helicase</fullName>
        <ecNumber evidence="1">3.6.4.13</ecNumber>
    </recommendedName>
</protein>
<feature type="domain" description="DEAD-box RNA helicase Q" evidence="10">
    <location>
        <begin position="315"/>
        <end position="343"/>
    </location>
</feature>
<dbReference type="Gene3D" id="2.20.110.10">
    <property type="entry name" value="Histone H3 K4-specific methyltransferase SET7/9 N-terminal domain"/>
    <property type="match status" value="3"/>
</dbReference>
<keyword evidence="2" id="KW-0677">Repeat</keyword>
<accession>A0ABP0I3A8</accession>
<proteinExistence type="predicted"/>
<dbReference type="CDD" id="cd18787">
    <property type="entry name" value="SF2_C_DEAD"/>
    <property type="match status" value="1"/>
</dbReference>
<dbReference type="CDD" id="cd17950">
    <property type="entry name" value="DEADc_DDX39"/>
    <property type="match status" value="1"/>
</dbReference>
<evidence type="ECO:0000256" key="3">
    <source>
        <dbReference type="ARBA" id="ARBA00022741"/>
    </source>
</evidence>
<keyword evidence="6" id="KW-0067">ATP-binding</keyword>
<evidence type="ECO:0000256" key="2">
    <source>
        <dbReference type="ARBA" id="ARBA00022737"/>
    </source>
</evidence>
<feature type="domain" description="Helicase ATP-binding" evidence="8">
    <location>
        <begin position="346"/>
        <end position="520"/>
    </location>
</feature>
<sequence>MGQDCSSCTARGEEVSKACLPGAPPEEHEIGGSNVLSNTYFDQDLKELQSLPAGDRQVVEERPLYRFRSGNSYAGEWLGNERHGLGVQRWLDGAVYHGSWRHNCAHGLGRFVHTDGDTYSGEWQKNVAHGVGNYVHYAKGQVTRYFGQWHQDLQHGYGIERWDEGSCFEGEFRGGQKNGVGIYRWADGSSYAGSWRRNNIHGPGHYLGHDRREFRGLWKNSMIHGCGIYTWPDGRSYQGQYDRDQKAGFGIFSWPDQRRYEGYWQNGKQHGCGIRVIFDVLTTLDQDLPDFDADDARDGGPSNGTGFAKGSISASGFKDFLLKPELLQATVDCGFEHPSEVQHACLPQAMLGTDVLCQAKSGMGKTAVFVLACLQNLEVSKTAVQVLVVCHTRELAFQIELEFKRLGKNLQGLKTGSVFGGQPLEKDKELLKDSRCPHIVVGTPGRVLQLAKDKILKLDGLSTFVLDECDRCIDQLDLRRDVQQIFIRTPKKKQVMMFSATLSADTRDICKKFMQGPHEITVDESKLTLHGLLQYYIRLEERQKNKKLFDLLDMLEFNQVVIFVKTVRRAMALDGLLQDHQFPSMTLHPMPKAFAHKAKKGDVLTADSSRIERLQAFKAFKKRILVATDLFGRGMDVEKVNIVINYDMPEDSDMYLHRVGRAGRFGTKGLAITFSATEEDQQARRS</sequence>
<dbReference type="EMBL" id="CAXAMM010002414">
    <property type="protein sequence ID" value="CAK8996052.1"/>
    <property type="molecule type" value="Genomic_DNA"/>
</dbReference>
<dbReference type="InterPro" id="IPR001650">
    <property type="entry name" value="Helicase_C-like"/>
</dbReference>
<evidence type="ECO:0000256" key="4">
    <source>
        <dbReference type="ARBA" id="ARBA00022801"/>
    </source>
</evidence>
<keyword evidence="4" id="KW-0378">Hydrolase</keyword>
<dbReference type="EC" id="3.6.4.13" evidence="1"/>
<dbReference type="PROSITE" id="PS51194">
    <property type="entry name" value="HELICASE_CTER"/>
    <property type="match status" value="1"/>
</dbReference>
<keyword evidence="3" id="KW-0547">Nucleotide-binding</keyword>